<keyword evidence="1" id="KW-0472">Membrane</keyword>
<name>A0A8S5T5V6_9VIRU</name>
<accession>A0A8S5T5V6</accession>
<dbReference type="EMBL" id="BK032751">
    <property type="protein sequence ID" value="DAF58375.1"/>
    <property type="molecule type" value="Genomic_DNA"/>
</dbReference>
<reference evidence="2" key="1">
    <citation type="journal article" date="2021" name="Proc. Natl. Acad. Sci. U.S.A.">
        <title>A Catalog of Tens of Thousands of Viruses from Human Metagenomes Reveals Hidden Associations with Chronic Diseases.</title>
        <authorList>
            <person name="Tisza M.J."/>
            <person name="Buck C.B."/>
        </authorList>
    </citation>
    <scope>NUCLEOTIDE SEQUENCE</scope>
    <source>
        <strain evidence="2">Ctdfd8</strain>
    </source>
</reference>
<protein>
    <submittedName>
        <fullName evidence="2">Uncharacterized protein</fullName>
    </submittedName>
</protein>
<organism evidence="2">
    <name type="scientific">Microviridae sp. ctdfd8</name>
    <dbReference type="NCBI Taxonomy" id="2827646"/>
    <lineage>
        <taxon>Viruses</taxon>
        <taxon>Monodnaviria</taxon>
        <taxon>Sangervirae</taxon>
        <taxon>Phixviricota</taxon>
        <taxon>Malgrandaviricetes</taxon>
        <taxon>Petitvirales</taxon>
        <taxon>Microviridae</taxon>
    </lineage>
</organism>
<sequence>MPWYGQSVHGSSVCFRPLYKKRYITYEILICFRYVLCLFLI</sequence>
<feature type="transmembrane region" description="Helical" evidence="1">
    <location>
        <begin position="23"/>
        <end position="40"/>
    </location>
</feature>
<keyword evidence="1" id="KW-0812">Transmembrane</keyword>
<keyword evidence="1" id="KW-1133">Transmembrane helix</keyword>
<proteinExistence type="predicted"/>
<evidence type="ECO:0000313" key="2">
    <source>
        <dbReference type="EMBL" id="DAF58375.1"/>
    </source>
</evidence>
<evidence type="ECO:0000256" key="1">
    <source>
        <dbReference type="SAM" id="Phobius"/>
    </source>
</evidence>